<evidence type="ECO:0000313" key="3">
    <source>
        <dbReference type="Proteomes" id="UP001153714"/>
    </source>
</evidence>
<gene>
    <name evidence="2" type="ORF">DIATSA_LOCUS11786</name>
</gene>
<feature type="compositionally biased region" description="Basic and acidic residues" evidence="1">
    <location>
        <begin position="73"/>
        <end position="90"/>
    </location>
</feature>
<accession>A0A9N9WKE9</accession>
<feature type="region of interest" description="Disordered" evidence="1">
    <location>
        <begin position="108"/>
        <end position="161"/>
    </location>
</feature>
<name>A0A9N9WKE9_9NEOP</name>
<protein>
    <submittedName>
        <fullName evidence="2">Uncharacterized protein</fullName>
    </submittedName>
</protein>
<feature type="region of interest" description="Disordered" evidence="1">
    <location>
        <begin position="69"/>
        <end position="95"/>
    </location>
</feature>
<dbReference type="EMBL" id="OU893337">
    <property type="protein sequence ID" value="CAG9794410.1"/>
    <property type="molecule type" value="Genomic_DNA"/>
</dbReference>
<feature type="compositionally biased region" description="Basic and acidic residues" evidence="1">
    <location>
        <begin position="136"/>
        <end position="161"/>
    </location>
</feature>
<proteinExistence type="predicted"/>
<evidence type="ECO:0000256" key="1">
    <source>
        <dbReference type="SAM" id="MobiDB-lite"/>
    </source>
</evidence>
<sequence length="161" mass="18348">MCSSSGEAGSGKTAFCQELSSPSPGPAARQQRALNRRLLARHFIQINNENSLRPSEFIRSLAMQILSHSSRHARNDISPREPNSDRRNSDDDRDNCFLNRFQGLIDDAEESSKPLLADSEDQRTDEEECGSGRRTRTIERIHERDTYQDSIRDDRHVSSLF</sequence>
<reference evidence="2" key="2">
    <citation type="submission" date="2022-10" db="EMBL/GenBank/DDBJ databases">
        <authorList>
            <consortium name="ENA_rothamsted_submissions"/>
            <consortium name="culmorum"/>
            <person name="King R."/>
        </authorList>
    </citation>
    <scope>NUCLEOTIDE SEQUENCE</scope>
</reference>
<keyword evidence="3" id="KW-1185">Reference proteome</keyword>
<dbReference type="OrthoDB" id="427518at2759"/>
<organism evidence="2 3">
    <name type="scientific">Diatraea saccharalis</name>
    <name type="common">sugarcane borer</name>
    <dbReference type="NCBI Taxonomy" id="40085"/>
    <lineage>
        <taxon>Eukaryota</taxon>
        <taxon>Metazoa</taxon>
        <taxon>Ecdysozoa</taxon>
        <taxon>Arthropoda</taxon>
        <taxon>Hexapoda</taxon>
        <taxon>Insecta</taxon>
        <taxon>Pterygota</taxon>
        <taxon>Neoptera</taxon>
        <taxon>Endopterygota</taxon>
        <taxon>Lepidoptera</taxon>
        <taxon>Glossata</taxon>
        <taxon>Ditrysia</taxon>
        <taxon>Pyraloidea</taxon>
        <taxon>Crambidae</taxon>
        <taxon>Crambinae</taxon>
        <taxon>Diatraea</taxon>
    </lineage>
</organism>
<dbReference type="AlphaFoldDB" id="A0A9N9WKE9"/>
<dbReference type="Proteomes" id="UP001153714">
    <property type="component" value="Chromosome 6"/>
</dbReference>
<feature type="region of interest" description="Disordered" evidence="1">
    <location>
        <begin position="1"/>
        <end position="30"/>
    </location>
</feature>
<reference evidence="2" key="1">
    <citation type="submission" date="2021-12" db="EMBL/GenBank/DDBJ databases">
        <authorList>
            <person name="King R."/>
        </authorList>
    </citation>
    <scope>NUCLEOTIDE SEQUENCE</scope>
</reference>
<evidence type="ECO:0000313" key="2">
    <source>
        <dbReference type="EMBL" id="CAG9794410.1"/>
    </source>
</evidence>